<reference evidence="9 10" key="1">
    <citation type="submission" date="2019-12" db="EMBL/GenBank/DDBJ databases">
        <title>Comparative genomics gives insights into the taxonomy of the Azoarcus-Aromatoleum group and reveals separate origins of nif in the plant-associated Azoarcus and non-plant-associated Aromatoleum sub-groups.</title>
        <authorList>
            <person name="Lafos M."/>
            <person name="Maluk M."/>
            <person name="Batista M."/>
            <person name="Junghare M."/>
            <person name="Carmona M."/>
            <person name="Faoro H."/>
            <person name="Cruz L.M."/>
            <person name="Battistoni F."/>
            <person name="De Souza E."/>
            <person name="Pedrosa F."/>
            <person name="Chen W.-M."/>
            <person name="Poole P.S."/>
            <person name="Dixon R.A."/>
            <person name="James E.K."/>
        </authorList>
    </citation>
    <scope>NUCLEOTIDE SEQUENCE [LARGE SCALE GENOMIC DNA]</scope>
    <source>
        <strain evidence="9 10">T</strain>
    </source>
</reference>
<comment type="subcellular location">
    <subcellularLocation>
        <location evidence="1">Cell membrane</location>
        <topology evidence="1">Multi-pass membrane protein</topology>
    </subcellularLocation>
</comment>
<dbReference type="PANTHER" id="PTHR23513">
    <property type="entry name" value="INTEGRAL MEMBRANE EFFLUX PROTEIN-RELATED"/>
    <property type="match status" value="1"/>
</dbReference>
<evidence type="ECO:0000256" key="4">
    <source>
        <dbReference type="ARBA" id="ARBA00022692"/>
    </source>
</evidence>
<dbReference type="InterPro" id="IPR036259">
    <property type="entry name" value="MFS_trans_sf"/>
</dbReference>
<feature type="transmembrane region" description="Helical" evidence="7">
    <location>
        <begin position="375"/>
        <end position="393"/>
    </location>
</feature>
<feature type="transmembrane region" description="Helical" evidence="7">
    <location>
        <begin position="173"/>
        <end position="190"/>
    </location>
</feature>
<feature type="transmembrane region" description="Helical" evidence="7">
    <location>
        <begin position="317"/>
        <end position="338"/>
    </location>
</feature>
<dbReference type="InterPro" id="IPR020846">
    <property type="entry name" value="MFS_dom"/>
</dbReference>
<evidence type="ECO:0000256" key="3">
    <source>
        <dbReference type="ARBA" id="ARBA00022475"/>
    </source>
</evidence>
<keyword evidence="2" id="KW-0813">Transport</keyword>
<evidence type="ECO:0000256" key="5">
    <source>
        <dbReference type="ARBA" id="ARBA00022989"/>
    </source>
</evidence>
<dbReference type="Proteomes" id="UP000634522">
    <property type="component" value="Unassembled WGS sequence"/>
</dbReference>
<feature type="transmembrane region" description="Helical" evidence="7">
    <location>
        <begin position="80"/>
        <end position="101"/>
    </location>
</feature>
<dbReference type="InterPro" id="IPR010290">
    <property type="entry name" value="TM_effector"/>
</dbReference>
<dbReference type="CDD" id="cd06173">
    <property type="entry name" value="MFS_MefA_like"/>
    <property type="match status" value="1"/>
</dbReference>
<evidence type="ECO:0000313" key="9">
    <source>
        <dbReference type="EMBL" id="NMF98848.1"/>
    </source>
</evidence>
<protein>
    <submittedName>
        <fullName evidence="9">MFS transporter</fullName>
    </submittedName>
</protein>
<dbReference type="SUPFAM" id="SSF103473">
    <property type="entry name" value="MFS general substrate transporter"/>
    <property type="match status" value="1"/>
</dbReference>
<accession>A0ABX1NHQ5</accession>
<keyword evidence="3" id="KW-1003">Cell membrane</keyword>
<evidence type="ECO:0000256" key="1">
    <source>
        <dbReference type="ARBA" id="ARBA00004651"/>
    </source>
</evidence>
<gene>
    <name evidence="9" type="ORF">GPA27_15815</name>
</gene>
<evidence type="ECO:0000259" key="8">
    <source>
        <dbReference type="PROSITE" id="PS50850"/>
    </source>
</evidence>
<evidence type="ECO:0000256" key="2">
    <source>
        <dbReference type="ARBA" id="ARBA00022448"/>
    </source>
</evidence>
<feature type="transmembrane region" description="Helical" evidence="7">
    <location>
        <begin position="143"/>
        <end position="167"/>
    </location>
</feature>
<name>A0ABX1NHQ5_9RHOO</name>
<proteinExistence type="predicted"/>
<feature type="transmembrane region" description="Helical" evidence="7">
    <location>
        <begin position="226"/>
        <end position="247"/>
    </location>
</feature>
<keyword evidence="5 7" id="KW-1133">Transmembrane helix</keyword>
<feature type="transmembrane region" description="Helical" evidence="7">
    <location>
        <begin position="107"/>
        <end position="131"/>
    </location>
</feature>
<evidence type="ECO:0000313" key="10">
    <source>
        <dbReference type="Proteomes" id="UP000634522"/>
    </source>
</evidence>
<dbReference type="EMBL" id="WTVS01000033">
    <property type="protein sequence ID" value="NMF98848.1"/>
    <property type="molecule type" value="Genomic_DNA"/>
</dbReference>
<comment type="caution">
    <text evidence="9">The sequence shown here is derived from an EMBL/GenBank/DDBJ whole genome shotgun (WGS) entry which is preliminary data.</text>
</comment>
<feature type="domain" description="Major facilitator superfamily (MFS) profile" evidence="8">
    <location>
        <begin position="14"/>
        <end position="398"/>
    </location>
</feature>
<dbReference type="PROSITE" id="PS50850">
    <property type="entry name" value="MFS"/>
    <property type="match status" value="1"/>
</dbReference>
<keyword evidence="6 7" id="KW-0472">Membrane</keyword>
<keyword evidence="10" id="KW-1185">Reference proteome</keyword>
<organism evidence="9 10">
    <name type="scientific">Aromatoleum toluolicum</name>
    <dbReference type="NCBI Taxonomy" id="90060"/>
    <lineage>
        <taxon>Bacteria</taxon>
        <taxon>Pseudomonadati</taxon>
        <taxon>Pseudomonadota</taxon>
        <taxon>Betaproteobacteria</taxon>
        <taxon>Rhodocyclales</taxon>
        <taxon>Rhodocyclaceae</taxon>
        <taxon>Aromatoleum</taxon>
    </lineage>
</organism>
<feature type="transmembrane region" description="Helical" evidence="7">
    <location>
        <begin position="289"/>
        <end position="311"/>
    </location>
</feature>
<feature type="transmembrane region" description="Helical" evidence="7">
    <location>
        <begin position="350"/>
        <end position="369"/>
    </location>
</feature>
<dbReference type="Gene3D" id="1.20.1250.20">
    <property type="entry name" value="MFS general substrate transporter like domains"/>
    <property type="match status" value="1"/>
</dbReference>
<sequence>MGKSSVLAPLSGAAFRMLWLSWFAANLTVSMGDVASAWLMTSLTNDPLMVALVQSAATLPVFILGLPSGALADIMDRRRYMAATLLWGAGVSTGLWAFVAAGSLTAAMLLVFTFLAGIGVAMRWPVFIAIIPEFVSKTELPSAIGLNAIAVHFSRLLGPVVAGVLLASAGSQYVFMTNAVLSVVAFLLVMRCRPAPKDSRLPGERFVGAMRVGLKHVLASPALRVVLARTFLFFFQVTALTALLPLIARNFHGEGIGSFTTMLAAMGGGAIAGIFLLPYLRGHLDRDRVIYWGTGIHSVTSVLVVFAPTLWLALPAMFVVGMAWIGVANSLTIAAQWALPAWVRARGMSFVQIAMMGGMAAGAALWGYSARLTTVADSILAAAIIGPLALFVMHRLGACGLEDEDLTPVRIGANLVPPVVDINFDEGPLVVTIEYMIDPTRADDFRTVMKETRGARLRQGALSWRLYRDITEPGRYIEHIVNESWVEHQRLLERFTAADERLRERRLGFHISATPPRIQRYLEC</sequence>
<evidence type="ECO:0000256" key="7">
    <source>
        <dbReference type="SAM" id="Phobius"/>
    </source>
</evidence>
<dbReference type="PANTHER" id="PTHR23513:SF11">
    <property type="entry name" value="STAPHYLOFERRIN A TRANSPORTER"/>
    <property type="match status" value="1"/>
</dbReference>
<feature type="transmembrane region" description="Helical" evidence="7">
    <location>
        <begin position="47"/>
        <end position="68"/>
    </location>
</feature>
<evidence type="ECO:0000256" key="6">
    <source>
        <dbReference type="ARBA" id="ARBA00023136"/>
    </source>
</evidence>
<keyword evidence="4 7" id="KW-0812">Transmembrane</keyword>
<dbReference type="Pfam" id="PF05977">
    <property type="entry name" value="MFS_3"/>
    <property type="match status" value="1"/>
</dbReference>
<feature type="transmembrane region" description="Helical" evidence="7">
    <location>
        <begin position="259"/>
        <end position="277"/>
    </location>
</feature>